<dbReference type="AlphaFoldDB" id="A0A0C2ZN38"/>
<proteinExistence type="predicted"/>
<evidence type="ECO:0000313" key="2">
    <source>
        <dbReference type="Proteomes" id="UP000053989"/>
    </source>
</evidence>
<protein>
    <submittedName>
        <fullName evidence="1">Uncharacterized protein</fullName>
    </submittedName>
</protein>
<dbReference type="HOGENOM" id="CLU_2905482_0_0_1"/>
<reference evidence="2" key="2">
    <citation type="submission" date="2015-01" db="EMBL/GenBank/DDBJ databases">
        <title>Evolutionary Origins and Diversification of the Mycorrhizal Mutualists.</title>
        <authorList>
            <consortium name="DOE Joint Genome Institute"/>
            <consortium name="Mycorrhizal Genomics Consortium"/>
            <person name="Kohler A."/>
            <person name="Kuo A."/>
            <person name="Nagy L.G."/>
            <person name="Floudas D."/>
            <person name="Copeland A."/>
            <person name="Barry K.W."/>
            <person name="Cichocki N."/>
            <person name="Veneault-Fourrey C."/>
            <person name="LaButti K."/>
            <person name="Lindquist E.A."/>
            <person name="Lipzen A."/>
            <person name="Lundell T."/>
            <person name="Morin E."/>
            <person name="Murat C."/>
            <person name="Riley R."/>
            <person name="Ohm R."/>
            <person name="Sun H."/>
            <person name="Tunlid A."/>
            <person name="Henrissat B."/>
            <person name="Grigoriev I.V."/>
            <person name="Hibbett D.S."/>
            <person name="Martin F."/>
        </authorList>
    </citation>
    <scope>NUCLEOTIDE SEQUENCE [LARGE SCALE GENOMIC DNA]</scope>
    <source>
        <strain evidence="2">Foug A</strain>
    </source>
</reference>
<dbReference type="Proteomes" id="UP000053989">
    <property type="component" value="Unassembled WGS sequence"/>
</dbReference>
<gene>
    <name evidence="1" type="ORF">SCLCIDRAFT_1214541</name>
</gene>
<sequence>MPSAPASTQRSRSLLLHYQCHIAYSTNPTWPCHLYSTKLNHSGFSPGMMHIIITRGNVLSKLI</sequence>
<accession>A0A0C2ZN38</accession>
<organism evidence="1 2">
    <name type="scientific">Scleroderma citrinum Foug A</name>
    <dbReference type="NCBI Taxonomy" id="1036808"/>
    <lineage>
        <taxon>Eukaryota</taxon>
        <taxon>Fungi</taxon>
        <taxon>Dikarya</taxon>
        <taxon>Basidiomycota</taxon>
        <taxon>Agaricomycotina</taxon>
        <taxon>Agaricomycetes</taxon>
        <taxon>Agaricomycetidae</taxon>
        <taxon>Boletales</taxon>
        <taxon>Sclerodermatineae</taxon>
        <taxon>Sclerodermataceae</taxon>
        <taxon>Scleroderma</taxon>
    </lineage>
</organism>
<dbReference type="InParanoid" id="A0A0C2ZN38"/>
<name>A0A0C2ZN38_9AGAM</name>
<evidence type="ECO:0000313" key="1">
    <source>
        <dbReference type="EMBL" id="KIM63003.1"/>
    </source>
</evidence>
<reference evidence="1 2" key="1">
    <citation type="submission" date="2014-04" db="EMBL/GenBank/DDBJ databases">
        <authorList>
            <consortium name="DOE Joint Genome Institute"/>
            <person name="Kuo A."/>
            <person name="Kohler A."/>
            <person name="Nagy L.G."/>
            <person name="Floudas D."/>
            <person name="Copeland A."/>
            <person name="Barry K.W."/>
            <person name="Cichocki N."/>
            <person name="Veneault-Fourrey C."/>
            <person name="LaButti K."/>
            <person name="Lindquist E.A."/>
            <person name="Lipzen A."/>
            <person name="Lundell T."/>
            <person name="Morin E."/>
            <person name="Murat C."/>
            <person name="Sun H."/>
            <person name="Tunlid A."/>
            <person name="Henrissat B."/>
            <person name="Grigoriev I.V."/>
            <person name="Hibbett D.S."/>
            <person name="Martin F."/>
            <person name="Nordberg H.P."/>
            <person name="Cantor M.N."/>
            <person name="Hua S.X."/>
        </authorList>
    </citation>
    <scope>NUCLEOTIDE SEQUENCE [LARGE SCALE GENOMIC DNA]</scope>
    <source>
        <strain evidence="1 2">Foug A</strain>
    </source>
</reference>
<dbReference type="EMBL" id="KN822038">
    <property type="protein sequence ID" value="KIM63003.1"/>
    <property type="molecule type" value="Genomic_DNA"/>
</dbReference>
<keyword evidence="2" id="KW-1185">Reference proteome</keyword>